<dbReference type="OrthoDB" id="5599273at2759"/>
<feature type="region of interest" description="Disordered" evidence="2">
    <location>
        <begin position="491"/>
        <end position="515"/>
    </location>
</feature>
<keyword evidence="1" id="KW-0195">Cyclin</keyword>
<sequence>MAVSTAQLLESHASTHCPFSPLPSRPAEAPWAPRIAVGEGGALAAFPSVSPTNVLYDAPWMKRRSCPLPGIIPSLIGLDRPGHKEAAALPVSTSFMYSPPRLYPRRMTSSLSIVSSTSLASTIVDTPSDSAVSVSNFHSALVSLSPPPVSAEAHWESVTPRCYPVPAASIGPLKRKRRSSNQLLAVTADTMCQTLSFSYSDATDLSISRPSPTRYTGHTPSKKRSFERVPFHPPVPSLPHPNVSSPCCCGPASRSLRTLLDKAPHHGIHSHFLTAQPFESIASPHSDYFLKNRPPVLACVASSSSTLSVDSAFPAAQPQSVTPNQTGLHHTVRLGLVNRIIQINDHEDLQYHSETVYTAITYMDRYYSALTGPTDPKSPLTLPSTLISMCSSRAYCSSYGATFDQQLIAVTCLYLAAKFSEDCYVPSARTFAQFLTMYQCSTSDVIAAEKHILDTLDWNLFVITPHAIAEELLKCLTCSCNWGRTAESNPKPYEGPQDYPSPCESQPDASPSLQNGQMYPMVPVPSLPSPAPWSLASGDIHVVFPSPRCASPQDLQFASLSPTLYEESLEFWKLALLDHSNVGLSPTLIALTGLLKASQCMGHDFPMASALEITRVSSKELDSCLQTFEDDFFSDEDDEDDGYQMDL</sequence>
<evidence type="ECO:0000313" key="4">
    <source>
        <dbReference type="EMBL" id="RKP35192.1"/>
    </source>
</evidence>
<dbReference type="SMART" id="SM00385">
    <property type="entry name" value="CYCLIN"/>
    <property type="match status" value="1"/>
</dbReference>
<evidence type="ECO:0000256" key="1">
    <source>
        <dbReference type="RuleBase" id="RU000383"/>
    </source>
</evidence>
<evidence type="ECO:0000313" key="5">
    <source>
        <dbReference type="Proteomes" id="UP000268162"/>
    </source>
</evidence>
<reference evidence="5" key="1">
    <citation type="journal article" date="2018" name="Nat. Microbiol.">
        <title>Leveraging single-cell genomics to expand the fungal tree of life.</title>
        <authorList>
            <person name="Ahrendt S.R."/>
            <person name="Quandt C.A."/>
            <person name="Ciobanu D."/>
            <person name="Clum A."/>
            <person name="Salamov A."/>
            <person name="Andreopoulos B."/>
            <person name="Cheng J.F."/>
            <person name="Woyke T."/>
            <person name="Pelin A."/>
            <person name="Henrissat B."/>
            <person name="Reynolds N.K."/>
            <person name="Benny G.L."/>
            <person name="Smith M.E."/>
            <person name="James T.Y."/>
            <person name="Grigoriev I.V."/>
        </authorList>
    </citation>
    <scope>NUCLEOTIDE SEQUENCE [LARGE SCALE GENOMIC DNA]</scope>
    <source>
        <strain evidence="5">RSA 468</strain>
    </source>
</reference>
<dbReference type="InterPro" id="IPR036915">
    <property type="entry name" value="Cyclin-like_sf"/>
</dbReference>
<feature type="domain" description="Cyclin-like" evidence="3">
    <location>
        <begin position="338"/>
        <end position="454"/>
    </location>
</feature>
<gene>
    <name evidence="4" type="ORF">BJ085DRAFT_35162</name>
</gene>
<dbReference type="STRING" id="215637.A0A4P9ZRB3"/>
<protein>
    <recommendedName>
        <fullName evidence="3">Cyclin-like domain-containing protein</fullName>
    </recommendedName>
</protein>
<proteinExistence type="inferred from homology"/>
<dbReference type="EMBL" id="ML002935">
    <property type="protein sequence ID" value="RKP35192.1"/>
    <property type="molecule type" value="Genomic_DNA"/>
</dbReference>
<dbReference type="Gene3D" id="1.10.472.10">
    <property type="entry name" value="Cyclin-like"/>
    <property type="match status" value="1"/>
</dbReference>
<dbReference type="InterPro" id="IPR039361">
    <property type="entry name" value="Cyclin"/>
</dbReference>
<organism evidence="4 5">
    <name type="scientific">Dimargaris cristalligena</name>
    <dbReference type="NCBI Taxonomy" id="215637"/>
    <lineage>
        <taxon>Eukaryota</taxon>
        <taxon>Fungi</taxon>
        <taxon>Fungi incertae sedis</taxon>
        <taxon>Zoopagomycota</taxon>
        <taxon>Kickxellomycotina</taxon>
        <taxon>Dimargaritomycetes</taxon>
        <taxon>Dimargaritales</taxon>
        <taxon>Dimargaritaceae</taxon>
        <taxon>Dimargaris</taxon>
    </lineage>
</organism>
<keyword evidence="5" id="KW-1185">Reference proteome</keyword>
<accession>A0A4P9ZRB3</accession>
<dbReference type="AlphaFoldDB" id="A0A4P9ZRB3"/>
<dbReference type="PANTHER" id="PTHR10177">
    <property type="entry name" value="CYCLINS"/>
    <property type="match status" value="1"/>
</dbReference>
<name>A0A4P9ZRB3_9FUNG</name>
<evidence type="ECO:0000256" key="2">
    <source>
        <dbReference type="SAM" id="MobiDB-lite"/>
    </source>
</evidence>
<dbReference type="SUPFAM" id="SSF47954">
    <property type="entry name" value="Cyclin-like"/>
    <property type="match status" value="1"/>
</dbReference>
<evidence type="ECO:0000259" key="3">
    <source>
        <dbReference type="SMART" id="SM00385"/>
    </source>
</evidence>
<dbReference type="InterPro" id="IPR006671">
    <property type="entry name" value="Cyclin_N"/>
</dbReference>
<dbReference type="Proteomes" id="UP000268162">
    <property type="component" value="Unassembled WGS sequence"/>
</dbReference>
<comment type="similarity">
    <text evidence="1">Belongs to the cyclin family.</text>
</comment>
<dbReference type="InterPro" id="IPR013763">
    <property type="entry name" value="Cyclin-like_dom"/>
</dbReference>
<dbReference type="Pfam" id="PF00134">
    <property type="entry name" value="Cyclin_N"/>
    <property type="match status" value="1"/>
</dbReference>
<feature type="compositionally biased region" description="Polar residues" evidence="2">
    <location>
        <begin position="503"/>
        <end position="515"/>
    </location>
</feature>